<evidence type="ECO:0000313" key="1">
    <source>
        <dbReference type="EMBL" id="KAI3771559.1"/>
    </source>
</evidence>
<comment type="caution">
    <text evidence="1">The sequence shown here is derived from an EMBL/GenBank/DDBJ whole genome shotgun (WGS) entry which is preliminary data.</text>
</comment>
<evidence type="ECO:0000313" key="2">
    <source>
        <dbReference type="Proteomes" id="UP001055879"/>
    </source>
</evidence>
<dbReference type="Proteomes" id="UP001055879">
    <property type="component" value="Linkage Group LG01"/>
</dbReference>
<protein>
    <submittedName>
        <fullName evidence="1">Uncharacterized protein</fullName>
    </submittedName>
</protein>
<reference evidence="2" key="1">
    <citation type="journal article" date="2022" name="Mol. Ecol. Resour.">
        <title>The genomes of chicory, endive, great burdock and yacon provide insights into Asteraceae palaeo-polyploidization history and plant inulin production.</title>
        <authorList>
            <person name="Fan W."/>
            <person name="Wang S."/>
            <person name="Wang H."/>
            <person name="Wang A."/>
            <person name="Jiang F."/>
            <person name="Liu H."/>
            <person name="Zhao H."/>
            <person name="Xu D."/>
            <person name="Zhang Y."/>
        </authorList>
    </citation>
    <scope>NUCLEOTIDE SEQUENCE [LARGE SCALE GENOMIC DNA]</scope>
    <source>
        <strain evidence="2">cv. Niubang</strain>
    </source>
</reference>
<organism evidence="1 2">
    <name type="scientific">Arctium lappa</name>
    <name type="common">Greater burdock</name>
    <name type="synonym">Lappa major</name>
    <dbReference type="NCBI Taxonomy" id="4217"/>
    <lineage>
        <taxon>Eukaryota</taxon>
        <taxon>Viridiplantae</taxon>
        <taxon>Streptophyta</taxon>
        <taxon>Embryophyta</taxon>
        <taxon>Tracheophyta</taxon>
        <taxon>Spermatophyta</taxon>
        <taxon>Magnoliopsida</taxon>
        <taxon>eudicotyledons</taxon>
        <taxon>Gunneridae</taxon>
        <taxon>Pentapetalae</taxon>
        <taxon>asterids</taxon>
        <taxon>campanulids</taxon>
        <taxon>Asterales</taxon>
        <taxon>Asteraceae</taxon>
        <taxon>Carduoideae</taxon>
        <taxon>Cardueae</taxon>
        <taxon>Arctiinae</taxon>
        <taxon>Arctium</taxon>
    </lineage>
</organism>
<proteinExistence type="predicted"/>
<accession>A0ACB9FKC9</accession>
<keyword evidence="2" id="KW-1185">Reference proteome</keyword>
<gene>
    <name evidence="1" type="ORF">L6452_02724</name>
</gene>
<sequence>MSEKSTIPINATYSNQKKPKGTKSLPKNRWPSSISRCRASAKTQHFSTNTRRKFIQQSSQSHTLGLYLAL</sequence>
<dbReference type="EMBL" id="CM042047">
    <property type="protein sequence ID" value="KAI3771559.1"/>
    <property type="molecule type" value="Genomic_DNA"/>
</dbReference>
<name>A0ACB9FKC9_ARCLA</name>
<reference evidence="1 2" key="2">
    <citation type="journal article" date="2022" name="Mol. Ecol. Resour.">
        <title>The genomes of chicory, endive, great burdock and yacon provide insights into Asteraceae paleo-polyploidization history and plant inulin production.</title>
        <authorList>
            <person name="Fan W."/>
            <person name="Wang S."/>
            <person name="Wang H."/>
            <person name="Wang A."/>
            <person name="Jiang F."/>
            <person name="Liu H."/>
            <person name="Zhao H."/>
            <person name="Xu D."/>
            <person name="Zhang Y."/>
        </authorList>
    </citation>
    <scope>NUCLEOTIDE SEQUENCE [LARGE SCALE GENOMIC DNA]</scope>
    <source>
        <strain evidence="2">cv. Niubang</strain>
    </source>
</reference>